<gene>
    <name evidence="2" type="ORF">YM304_36020</name>
</gene>
<feature type="compositionally biased region" description="Pro residues" evidence="1">
    <location>
        <begin position="50"/>
        <end position="62"/>
    </location>
</feature>
<dbReference type="OrthoDB" id="5377249at2"/>
<evidence type="ECO:0000313" key="3">
    <source>
        <dbReference type="Proteomes" id="UP000011863"/>
    </source>
</evidence>
<accession>A0A6C7EIX4</accession>
<reference evidence="2 3" key="1">
    <citation type="journal article" date="2013" name="Int. J. Syst. Evol. Microbiol.">
        <title>Ilumatobacter nonamiense sp. nov. and Ilumatobacter coccineum sp. nov., isolated from seashore sand.</title>
        <authorList>
            <person name="Matsumoto A."/>
            <person name="Kasai H."/>
            <person name="Matsuo Y."/>
            <person name="Shizuri Y."/>
            <person name="Ichikawa N."/>
            <person name="Fujita N."/>
            <person name="Omura S."/>
            <person name="Takahashi Y."/>
        </authorList>
    </citation>
    <scope>NUCLEOTIDE SEQUENCE [LARGE SCALE GENOMIC DNA]</scope>
    <source>
        <strain evidence="3">NBRC 103263 / KCTC 29153 / YM16-304</strain>
    </source>
</reference>
<proteinExistence type="predicted"/>
<dbReference type="SUPFAM" id="SSF53474">
    <property type="entry name" value="alpha/beta-Hydrolases"/>
    <property type="match status" value="1"/>
</dbReference>
<evidence type="ECO:0000256" key="1">
    <source>
        <dbReference type="SAM" id="MobiDB-lite"/>
    </source>
</evidence>
<dbReference type="RefSeq" id="WP_015443163.1">
    <property type="nucleotide sequence ID" value="NC_020520.1"/>
</dbReference>
<feature type="region of interest" description="Disordered" evidence="1">
    <location>
        <begin position="17"/>
        <end position="82"/>
    </location>
</feature>
<dbReference type="KEGG" id="aym:YM304_36020"/>
<dbReference type="AlphaFoldDB" id="A0A6C7EIX4"/>
<organism evidence="2 3">
    <name type="scientific">Ilumatobacter coccineus (strain NBRC 103263 / KCTC 29153 / YM16-304)</name>
    <dbReference type="NCBI Taxonomy" id="1313172"/>
    <lineage>
        <taxon>Bacteria</taxon>
        <taxon>Bacillati</taxon>
        <taxon>Actinomycetota</taxon>
        <taxon>Acidimicrobiia</taxon>
        <taxon>Acidimicrobiales</taxon>
        <taxon>Ilumatobacteraceae</taxon>
        <taxon>Ilumatobacter</taxon>
    </lineage>
</organism>
<dbReference type="PROSITE" id="PS51257">
    <property type="entry name" value="PROKAR_LIPOPROTEIN"/>
    <property type="match status" value="1"/>
</dbReference>
<dbReference type="EMBL" id="AP012057">
    <property type="protein sequence ID" value="BAN03916.1"/>
    <property type="molecule type" value="Genomic_DNA"/>
</dbReference>
<dbReference type="Gene3D" id="3.40.50.1820">
    <property type="entry name" value="alpha/beta hydrolase"/>
    <property type="match status" value="1"/>
</dbReference>
<dbReference type="InterPro" id="IPR029058">
    <property type="entry name" value="AB_hydrolase_fold"/>
</dbReference>
<sequence>MKRAAILVTTALIAAACSGGSDDNESSAESAPVESTPAATDPPTTDEPPATDPPATDPPATDPPVDDDGFAGTIELESEPVPGCEPLGLDCLLPFPSDGLTVADATAPTGRRVALAASSTPVSASGIATDPARQNRNDGFSPGSAALLLMPGIDVEASALPPITDIAQSVADGSGSVVVDATTGERWPHWAELDANATDPASQGLFIRPAVNYTNGHRIVVGIRNAVDADGNPIEPTDVFRAYRDRLDTGVPEIEERRDHMEAVFTDLEAAGVARDELTIAWDFTVISSENLTGPLVFMRDDAFGQLGENAPAFTINTVEDDVEGGRTIIEGTYDVPLYLEGDGTAGNGLNLVDGSDLPTMNGTWTAPFRCQVTDTTSAAEPGAALVYGHGLLGSERQATSSGPTKLARDHNYVVCGTPLIGMAEDDVGNAVASLQSPSNFSTFADRLLQGHLNTTFLGRLMIHPDGLVSDPAFSADGAPLIDTDEIYYYGISQGGIMGPVSTAISPDWDRGVFGVPGVNYSTLLNRSIDFDTYQAVLDPEFPDKLDQAKVLLLIQMLWDRGEGNGYVSYFGADAESIANSGPKFGLLQGALGDHQVANVAMDVMARTMGAAVAPGWAEARSTDVEPFWGVERIESFPYDGSAVVTFDSGTPLPPITNTPPREGTDPHGDVRVAQSAVDQIAAFLSPDGAVIDTCDGGPCIIEPAD</sequence>
<protein>
    <submittedName>
        <fullName evidence="2">Uncharacterized protein</fullName>
    </submittedName>
</protein>
<evidence type="ECO:0000313" key="2">
    <source>
        <dbReference type="EMBL" id="BAN03916.1"/>
    </source>
</evidence>
<dbReference type="Proteomes" id="UP000011863">
    <property type="component" value="Chromosome"/>
</dbReference>
<keyword evidence="3" id="KW-1185">Reference proteome</keyword>
<name>A0A6C7EIX4_ILUCY</name>